<accession>A0A3B0WC00</accession>
<protein>
    <submittedName>
        <fullName evidence="1">Uncharacterized protein</fullName>
    </submittedName>
</protein>
<proteinExistence type="predicted"/>
<reference evidence="1" key="1">
    <citation type="submission" date="2018-06" db="EMBL/GenBank/DDBJ databases">
        <authorList>
            <person name="Zhirakovskaya E."/>
        </authorList>
    </citation>
    <scope>NUCLEOTIDE SEQUENCE</scope>
</reference>
<organism evidence="1">
    <name type="scientific">hydrothermal vent metagenome</name>
    <dbReference type="NCBI Taxonomy" id="652676"/>
    <lineage>
        <taxon>unclassified sequences</taxon>
        <taxon>metagenomes</taxon>
        <taxon>ecological metagenomes</taxon>
    </lineage>
</organism>
<sequence>MVLNTNVNDSEEDQLEQIILQESIVSAAGLNSEQVLIGIKGDPSLRESAPLRKRYDSKVDSLFDQLEPNLEDIMLNRGIYRIFVGFNSGEIRTNSVFDPLRQEIHDAEKIADTDYINRHFPLIDYNDKVELMRELYTALRASKHYQNIPGYWQNILNRRSQHWLPLEPENISKVLSTVRTLRDIEEYYLRNITMCIVQGIVRMQFNCDGTQIIDAHNFKHFLEENV</sequence>
<name>A0A3B0WC00_9ZZZZ</name>
<gene>
    <name evidence="1" type="ORF">MNBD_GAMMA05-405</name>
</gene>
<evidence type="ECO:0000313" key="1">
    <source>
        <dbReference type="EMBL" id="VAW53508.1"/>
    </source>
</evidence>
<dbReference type="EMBL" id="UOFE01000034">
    <property type="protein sequence ID" value="VAW53508.1"/>
    <property type="molecule type" value="Genomic_DNA"/>
</dbReference>
<dbReference type="AlphaFoldDB" id="A0A3B0WC00"/>